<dbReference type="Gene3D" id="1.20.1260.10">
    <property type="match status" value="1"/>
</dbReference>
<evidence type="ECO:0000256" key="4">
    <source>
        <dbReference type="ARBA" id="ARBA00022723"/>
    </source>
</evidence>
<evidence type="ECO:0000256" key="2">
    <source>
        <dbReference type="ARBA" id="ARBA00007513"/>
    </source>
</evidence>
<evidence type="ECO:0000256" key="5">
    <source>
        <dbReference type="ARBA" id="ARBA00023004"/>
    </source>
</evidence>
<keyword evidence="5 7" id="KW-0408">Iron</keyword>
<keyword evidence="9" id="KW-1185">Reference proteome</keyword>
<dbReference type="InterPro" id="IPR009040">
    <property type="entry name" value="Ferritin-like_diiron"/>
</dbReference>
<comment type="catalytic activity">
    <reaction evidence="6">
        <text>4 Fe(2+) + O2 + 4 H(+) = 4 Fe(3+) + 2 H2O</text>
        <dbReference type="Rhea" id="RHEA:11148"/>
        <dbReference type="ChEBI" id="CHEBI:15377"/>
        <dbReference type="ChEBI" id="CHEBI:15378"/>
        <dbReference type="ChEBI" id="CHEBI:15379"/>
        <dbReference type="ChEBI" id="CHEBI:29033"/>
        <dbReference type="ChEBI" id="CHEBI:29034"/>
        <dbReference type="EC" id="1.16.3.1"/>
    </reaction>
</comment>
<protein>
    <recommendedName>
        <fullName evidence="7">Ferritin</fullName>
    </recommendedName>
</protein>
<dbReference type="InterPro" id="IPR008331">
    <property type="entry name" value="Ferritin_DPS_dom"/>
</dbReference>
<evidence type="ECO:0000259" key="8">
    <source>
        <dbReference type="PROSITE" id="PS50905"/>
    </source>
</evidence>
<comment type="subcellular location">
    <subcellularLocation>
        <location evidence="1">Cytoplasmic vesicle</location>
        <location evidence="1">Autophagosome</location>
    </subcellularLocation>
</comment>
<keyword evidence="3 7" id="KW-0409">Iron storage</keyword>
<dbReference type="Proteomes" id="UP000694863">
    <property type="component" value="Unplaced"/>
</dbReference>
<dbReference type="PANTHER" id="PTHR11431">
    <property type="entry name" value="FERRITIN"/>
    <property type="match status" value="1"/>
</dbReference>
<organism evidence="9 10">
    <name type="scientific">Echinops telfairi</name>
    <name type="common">Lesser hedgehog tenrec</name>
    <dbReference type="NCBI Taxonomy" id="9371"/>
    <lineage>
        <taxon>Eukaryota</taxon>
        <taxon>Metazoa</taxon>
        <taxon>Chordata</taxon>
        <taxon>Craniata</taxon>
        <taxon>Vertebrata</taxon>
        <taxon>Euteleostomi</taxon>
        <taxon>Mammalia</taxon>
        <taxon>Eutheria</taxon>
        <taxon>Afrotheria</taxon>
        <taxon>Tenrecidae</taxon>
        <taxon>Tenrecinae</taxon>
        <taxon>Echinops</taxon>
    </lineage>
</organism>
<dbReference type="Pfam" id="PF00210">
    <property type="entry name" value="Ferritin"/>
    <property type="match status" value="1"/>
</dbReference>
<dbReference type="InterPro" id="IPR009078">
    <property type="entry name" value="Ferritin-like_SF"/>
</dbReference>
<dbReference type="SUPFAM" id="SSF47240">
    <property type="entry name" value="Ferritin-like"/>
    <property type="match status" value="1"/>
</dbReference>
<evidence type="ECO:0000256" key="6">
    <source>
        <dbReference type="ARBA" id="ARBA00047990"/>
    </source>
</evidence>
<evidence type="ECO:0000313" key="9">
    <source>
        <dbReference type="Proteomes" id="UP000694863"/>
    </source>
</evidence>
<evidence type="ECO:0000313" key="10">
    <source>
        <dbReference type="RefSeq" id="XP_004714636.1"/>
    </source>
</evidence>
<dbReference type="RefSeq" id="XP_004714636.1">
    <property type="nucleotide sequence ID" value="XM_004714579.1"/>
</dbReference>
<keyword evidence="4 7" id="KW-0479">Metal-binding</keyword>
<accession>A0ABM0J4G1</accession>
<dbReference type="GeneID" id="101648421"/>
<comment type="similarity">
    <text evidence="2 7">Belongs to the ferritin family.</text>
</comment>
<reference evidence="10" key="1">
    <citation type="submission" date="2025-08" db="UniProtKB">
        <authorList>
            <consortium name="RefSeq"/>
        </authorList>
    </citation>
    <scope>IDENTIFICATION</scope>
</reference>
<comment type="function">
    <text evidence="7">Stores iron in a soluble, non-toxic, readily available form. Important for iron homeostasis. Iron is taken up in the ferrous form and deposited as ferric hydroxides after oxidation.</text>
</comment>
<sequence>MEVAPTPPLDLAYLKECENAISQEINQEFAASYTFLGMASHFNSVDVGLTNFAAYFLRMSICALEYMQNLMKVQIERGGQIQLDTLTPVEQDWSNAVHALEYASLLKEDSLVDLMCLYISAREQGDTMLYDFLENYLLHHLIKDITVLRDHLVKLHSLHGEPVCLAEYDLEDLGDND</sequence>
<feature type="domain" description="Ferritin-like diiron" evidence="8">
    <location>
        <begin position="11"/>
        <end position="159"/>
    </location>
</feature>
<dbReference type="InterPro" id="IPR001519">
    <property type="entry name" value="Ferritin"/>
</dbReference>
<dbReference type="PANTHER" id="PTHR11431:SF37">
    <property type="entry name" value="FERRITIN HEAVY CHAIN"/>
    <property type="match status" value="1"/>
</dbReference>
<dbReference type="PROSITE" id="PS50905">
    <property type="entry name" value="FERRITIN_LIKE"/>
    <property type="match status" value="1"/>
</dbReference>
<proteinExistence type="inferred from homology"/>
<evidence type="ECO:0000256" key="3">
    <source>
        <dbReference type="ARBA" id="ARBA00022434"/>
    </source>
</evidence>
<evidence type="ECO:0000256" key="1">
    <source>
        <dbReference type="ARBA" id="ARBA00004419"/>
    </source>
</evidence>
<name>A0ABM0J4G1_ECHTE</name>
<evidence type="ECO:0000256" key="7">
    <source>
        <dbReference type="RuleBase" id="RU361145"/>
    </source>
</evidence>
<gene>
    <name evidence="10" type="primary">LOC101648421</name>
</gene>
<dbReference type="InterPro" id="IPR012347">
    <property type="entry name" value="Ferritin-like"/>
</dbReference>